<dbReference type="InterPro" id="IPR055348">
    <property type="entry name" value="DctQ"/>
</dbReference>
<protein>
    <submittedName>
        <fullName evidence="11">TRAP transporter small permease</fullName>
    </submittedName>
</protein>
<evidence type="ECO:0000313" key="12">
    <source>
        <dbReference type="Proteomes" id="UP000602260"/>
    </source>
</evidence>
<dbReference type="AlphaFoldDB" id="A0A8J6M9J5"/>
<evidence type="ECO:0000256" key="4">
    <source>
        <dbReference type="ARBA" id="ARBA00022519"/>
    </source>
</evidence>
<dbReference type="EMBL" id="JACOPN010000002">
    <property type="protein sequence ID" value="MBC5716325.1"/>
    <property type="molecule type" value="Genomic_DNA"/>
</dbReference>
<dbReference type="PANTHER" id="PTHR35011:SF11">
    <property type="entry name" value="TRAP TRANSPORTER SMALL PERMEASE PROTEIN"/>
    <property type="match status" value="1"/>
</dbReference>
<evidence type="ECO:0000256" key="8">
    <source>
        <dbReference type="ARBA" id="ARBA00038436"/>
    </source>
</evidence>
<keyword evidence="12" id="KW-1185">Reference proteome</keyword>
<comment type="caution">
    <text evidence="11">The sequence shown here is derived from an EMBL/GenBank/DDBJ whole genome shotgun (WGS) entry which is preliminary data.</text>
</comment>
<name>A0A8J6M9J5_9FIRM</name>
<dbReference type="Pfam" id="PF04290">
    <property type="entry name" value="DctQ"/>
    <property type="match status" value="1"/>
</dbReference>
<accession>A0A8J6M9J5</accession>
<gene>
    <name evidence="11" type="ORF">H8S55_03135</name>
</gene>
<dbReference type="PANTHER" id="PTHR35011">
    <property type="entry name" value="2,3-DIKETO-L-GULONATE TRAP TRANSPORTER SMALL PERMEASE PROTEIN YIAM"/>
    <property type="match status" value="1"/>
</dbReference>
<dbReference type="RefSeq" id="WP_186877803.1">
    <property type="nucleotide sequence ID" value="NZ_JACOPN010000002.1"/>
</dbReference>
<reference evidence="11" key="1">
    <citation type="submission" date="2020-08" db="EMBL/GenBank/DDBJ databases">
        <title>Genome public.</title>
        <authorList>
            <person name="Liu C."/>
            <person name="Sun Q."/>
        </authorList>
    </citation>
    <scope>NUCLEOTIDE SEQUENCE</scope>
    <source>
        <strain evidence="11">BX5</strain>
    </source>
</reference>
<comment type="subcellular location">
    <subcellularLocation>
        <location evidence="1">Cell inner membrane</location>
        <topology evidence="1">Multi-pass membrane protein</topology>
    </subcellularLocation>
</comment>
<dbReference type="GO" id="GO:0022857">
    <property type="term" value="F:transmembrane transporter activity"/>
    <property type="evidence" value="ECO:0007669"/>
    <property type="project" value="TreeGrafter"/>
</dbReference>
<keyword evidence="6 9" id="KW-1133">Transmembrane helix</keyword>
<keyword evidence="3" id="KW-1003">Cell membrane</keyword>
<evidence type="ECO:0000313" key="11">
    <source>
        <dbReference type="EMBL" id="MBC5716325.1"/>
    </source>
</evidence>
<evidence type="ECO:0000256" key="1">
    <source>
        <dbReference type="ARBA" id="ARBA00004429"/>
    </source>
</evidence>
<keyword evidence="2" id="KW-0813">Transport</keyword>
<evidence type="ECO:0000256" key="6">
    <source>
        <dbReference type="ARBA" id="ARBA00022989"/>
    </source>
</evidence>
<dbReference type="GO" id="GO:0015740">
    <property type="term" value="P:C4-dicarboxylate transport"/>
    <property type="evidence" value="ECO:0007669"/>
    <property type="project" value="TreeGrafter"/>
</dbReference>
<evidence type="ECO:0000256" key="7">
    <source>
        <dbReference type="ARBA" id="ARBA00023136"/>
    </source>
</evidence>
<keyword evidence="7 9" id="KW-0472">Membrane</keyword>
<feature type="transmembrane region" description="Helical" evidence="9">
    <location>
        <begin position="12"/>
        <end position="33"/>
    </location>
</feature>
<evidence type="ECO:0000259" key="10">
    <source>
        <dbReference type="Pfam" id="PF04290"/>
    </source>
</evidence>
<feature type="transmembrane region" description="Helical" evidence="9">
    <location>
        <begin position="132"/>
        <end position="151"/>
    </location>
</feature>
<sequence>MKKVGGFIRDCVEKYIPAAAFTVLFLVFVFQVFMRYVLKMPQAWTTEVEQSCFLWLVMLGACYCQRLNGHVTFTLVYDKMNVKGKAITAMLGNLLITFTCLVTFLPSLNYVWGLMERQQMTTLLKWPKTVVFMPYVIFLAFIVAYAVMELYEEIMVLAGSKKYADMMLEASKSEAEQAIEASLAQEDLDLSHIDYGGDK</sequence>
<keyword evidence="4" id="KW-0997">Cell inner membrane</keyword>
<feature type="domain" description="Tripartite ATP-independent periplasmic transporters DctQ component" evidence="10">
    <location>
        <begin position="24"/>
        <end position="153"/>
    </location>
</feature>
<comment type="similarity">
    <text evidence="8">Belongs to the TRAP transporter small permease family.</text>
</comment>
<organism evidence="11 12">
    <name type="scientific">Flintibacter faecis</name>
    <dbReference type="NCBI Taxonomy" id="2763047"/>
    <lineage>
        <taxon>Bacteria</taxon>
        <taxon>Bacillati</taxon>
        <taxon>Bacillota</taxon>
        <taxon>Clostridia</taxon>
        <taxon>Eubacteriales</taxon>
        <taxon>Flintibacter</taxon>
    </lineage>
</organism>
<evidence type="ECO:0000256" key="2">
    <source>
        <dbReference type="ARBA" id="ARBA00022448"/>
    </source>
</evidence>
<evidence type="ECO:0000256" key="9">
    <source>
        <dbReference type="SAM" id="Phobius"/>
    </source>
</evidence>
<dbReference type="GO" id="GO:0005886">
    <property type="term" value="C:plasma membrane"/>
    <property type="evidence" value="ECO:0007669"/>
    <property type="project" value="UniProtKB-SubCell"/>
</dbReference>
<proteinExistence type="inferred from homology"/>
<keyword evidence="5 9" id="KW-0812">Transmembrane</keyword>
<evidence type="ECO:0000256" key="5">
    <source>
        <dbReference type="ARBA" id="ARBA00022692"/>
    </source>
</evidence>
<dbReference type="InterPro" id="IPR007387">
    <property type="entry name" value="TRAP_DctQ"/>
</dbReference>
<feature type="transmembrane region" description="Helical" evidence="9">
    <location>
        <begin position="89"/>
        <end position="112"/>
    </location>
</feature>
<dbReference type="Proteomes" id="UP000602260">
    <property type="component" value="Unassembled WGS sequence"/>
</dbReference>
<evidence type="ECO:0000256" key="3">
    <source>
        <dbReference type="ARBA" id="ARBA00022475"/>
    </source>
</evidence>